<sequence>MQRKAGATSGQGHLQPSPRRAVLGVTARPARAAEQEEEVDVIVVGAGFGGLAAAGLLARTGRSVLVCESHSVPGGVAHAFSRQGYEFDSGPSLLSGVSSPRTPNPLRHVLNALGEDCEWVTYPGWRVVGPDGDFDFEVGDAASWEAVVRRFGGAGAVAEWRRLLELAVPLGEASKGVPAAALRGDFGAAATLGRFLGRLPPLLLNGLQFQAPFADLMRKAGVRSPFLRRWLDYICFVLQALPAETHPTAPVAYMLSDMHAPGAALDYPRGGGMGELVQALARGVERHGGRIRYGVHVDGIELRWPARGWRAPARRWPPPRAGGCGEQRQRVGHRAAAARGPAHGGRAGGCRGGAVRVLHAPAPRAAGRRGAEGPAPPLQRHPQLGGGDRLGGELRILLVPIHDSGATGNVVIISVPSVVNPALAPPGRHCVHAYLAATEPFELWEGLRRGTPEYEALKRDRARPLFEAVERAIPGATGAIELELVGSPLTHARFCRRHRGTYGPLAPSAAGMLPGAKTSIEGLLCCGDSTFPGIGVPAAAASGCAAAAVLMSVEEHLEVLDAMDIP</sequence>
<dbReference type="InterPro" id="IPR045892">
    <property type="entry name" value="CrtISO-like"/>
</dbReference>
<comment type="similarity">
    <text evidence="1">Belongs to the Rab GDI family.</text>
</comment>
<reference evidence="3" key="1">
    <citation type="submission" date="2023-10" db="EMBL/GenBank/DDBJ databases">
        <authorList>
            <person name="Chen Y."/>
            <person name="Shah S."/>
            <person name="Dougan E. K."/>
            <person name="Thang M."/>
            <person name="Chan C."/>
        </authorList>
    </citation>
    <scope>NUCLEOTIDE SEQUENCE [LARGE SCALE GENOMIC DNA]</scope>
</reference>
<dbReference type="PANTHER" id="PTHR46313:SF3">
    <property type="entry name" value="PROLYCOPENE ISOMERASE, CHLOROPLASTIC"/>
    <property type="match status" value="1"/>
</dbReference>
<evidence type="ECO:0000256" key="2">
    <source>
        <dbReference type="SAM" id="MobiDB-lite"/>
    </source>
</evidence>
<name>A0ABN9XHV0_9DINO</name>
<dbReference type="EMBL" id="CAUYUJ010020360">
    <property type="protein sequence ID" value="CAK0897605.1"/>
    <property type="molecule type" value="Genomic_DNA"/>
</dbReference>
<dbReference type="PRINTS" id="PR00891">
    <property type="entry name" value="RABGDIREP"/>
</dbReference>
<evidence type="ECO:0000313" key="3">
    <source>
        <dbReference type="EMBL" id="CAK0897605.1"/>
    </source>
</evidence>
<dbReference type="Pfam" id="PF13450">
    <property type="entry name" value="NAD_binding_8"/>
    <property type="match status" value="1"/>
</dbReference>
<accession>A0ABN9XHV0</accession>
<evidence type="ECO:0008006" key="5">
    <source>
        <dbReference type="Google" id="ProtNLM"/>
    </source>
</evidence>
<feature type="region of interest" description="Disordered" evidence="2">
    <location>
        <begin position="1"/>
        <end position="28"/>
    </location>
</feature>
<dbReference type="InterPro" id="IPR036188">
    <property type="entry name" value="FAD/NAD-bd_sf"/>
</dbReference>
<dbReference type="InterPro" id="IPR018203">
    <property type="entry name" value="GDP_dissociation_inhibitor"/>
</dbReference>
<comment type="caution">
    <text evidence="3">The sequence shown here is derived from an EMBL/GenBank/DDBJ whole genome shotgun (WGS) entry which is preliminary data.</text>
</comment>
<proteinExistence type="inferred from homology"/>
<dbReference type="PANTHER" id="PTHR46313">
    <property type="match status" value="1"/>
</dbReference>
<dbReference type="Gene3D" id="3.50.50.60">
    <property type="entry name" value="FAD/NAD(P)-binding domain"/>
    <property type="match status" value="2"/>
</dbReference>
<evidence type="ECO:0000256" key="1">
    <source>
        <dbReference type="ARBA" id="ARBA00005593"/>
    </source>
</evidence>
<evidence type="ECO:0000313" key="4">
    <source>
        <dbReference type="Proteomes" id="UP001189429"/>
    </source>
</evidence>
<gene>
    <name evidence="3" type="ORF">PCOR1329_LOCUS75747</name>
</gene>
<keyword evidence="4" id="KW-1185">Reference proteome</keyword>
<organism evidence="3 4">
    <name type="scientific">Prorocentrum cordatum</name>
    <dbReference type="NCBI Taxonomy" id="2364126"/>
    <lineage>
        <taxon>Eukaryota</taxon>
        <taxon>Sar</taxon>
        <taxon>Alveolata</taxon>
        <taxon>Dinophyceae</taxon>
        <taxon>Prorocentrales</taxon>
        <taxon>Prorocentraceae</taxon>
        <taxon>Prorocentrum</taxon>
    </lineage>
</organism>
<dbReference type="SUPFAM" id="SSF51905">
    <property type="entry name" value="FAD/NAD(P)-binding domain"/>
    <property type="match status" value="1"/>
</dbReference>
<dbReference type="Proteomes" id="UP001189429">
    <property type="component" value="Unassembled WGS sequence"/>
</dbReference>
<protein>
    <recommendedName>
        <fullName evidence="5">Prolycopene isomerase</fullName>
    </recommendedName>
</protein>
<feature type="region of interest" description="Disordered" evidence="2">
    <location>
        <begin position="364"/>
        <end position="386"/>
    </location>
</feature>